<dbReference type="EnsemblPlants" id="KRG94495">
    <property type="protein sequence ID" value="KRG94495"/>
    <property type="gene ID" value="GLYMA_19G088900"/>
</dbReference>
<dbReference type="InterPro" id="IPR036397">
    <property type="entry name" value="RNaseH_sf"/>
</dbReference>
<evidence type="ECO:0000313" key="4">
    <source>
        <dbReference type="Proteomes" id="UP000008827"/>
    </source>
</evidence>
<dbReference type="PANTHER" id="PTHR34023">
    <property type="entry name" value="RNASE H DOMAIN-CONTAINING PROTEIN"/>
    <property type="match status" value="1"/>
</dbReference>
<dbReference type="Pfam" id="PF13456">
    <property type="entry name" value="RVT_3"/>
    <property type="match status" value="1"/>
</dbReference>
<sequence>MKGLIIAKSKGFVDTICESDSKSAVQLIYEGVQDSHPYAALIMDIKSLVHSGWNITFVHTLRERNKSGDWLAKFGATPRELLHV</sequence>
<accession>A0A0R0EJN4</accession>
<dbReference type="Proteomes" id="UP000008827">
    <property type="component" value="Chromosome 19"/>
</dbReference>
<dbReference type="AlphaFoldDB" id="A0A0R0EJN4"/>
<protein>
    <recommendedName>
        <fullName evidence="1">RNase H type-1 domain-containing protein</fullName>
    </recommendedName>
</protein>
<dbReference type="InterPro" id="IPR012337">
    <property type="entry name" value="RNaseH-like_sf"/>
</dbReference>
<keyword evidence="4" id="KW-1185">Reference proteome</keyword>
<evidence type="ECO:0000313" key="2">
    <source>
        <dbReference type="EMBL" id="KRG94495.1"/>
    </source>
</evidence>
<dbReference type="EMBL" id="CM000852">
    <property type="protein sequence ID" value="KRG94495.1"/>
    <property type="molecule type" value="Genomic_DNA"/>
</dbReference>
<dbReference type="Gramene" id="KRG94495">
    <property type="protein sequence ID" value="KRG94495"/>
    <property type="gene ID" value="GLYMA_19G088900"/>
</dbReference>
<dbReference type="InterPro" id="IPR002156">
    <property type="entry name" value="RNaseH_domain"/>
</dbReference>
<dbReference type="Gene3D" id="3.30.420.10">
    <property type="entry name" value="Ribonuclease H-like superfamily/Ribonuclease H"/>
    <property type="match status" value="1"/>
</dbReference>
<reference evidence="2 3" key="1">
    <citation type="journal article" date="2010" name="Nature">
        <title>Genome sequence of the palaeopolyploid soybean.</title>
        <authorList>
            <person name="Schmutz J."/>
            <person name="Cannon S.B."/>
            <person name="Schlueter J."/>
            <person name="Ma J."/>
            <person name="Mitros T."/>
            <person name="Nelson W."/>
            <person name="Hyten D.L."/>
            <person name="Song Q."/>
            <person name="Thelen J.J."/>
            <person name="Cheng J."/>
            <person name="Xu D."/>
            <person name="Hellsten U."/>
            <person name="May G.D."/>
            <person name="Yu Y."/>
            <person name="Sakurai T."/>
            <person name="Umezawa T."/>
            <person name="Bhattacharyya M.K."/>
            <person name="Sandhu D."/>
            <person name="Valliyodan B."/>
            <person name="Lindquist E."/>
            <person name="Peto M."/>
            <person name="Grant D."/>
            <person name="Shu S."/>
            <person name="Goodstein D."/>
            <person name="Barry K."/>
            <person name="Futrell-Griggs M."/>
            <person name="Abernathy B."/>
            <person name="Du J."/>
            <person name="Tian Z."/>
            <person name="Zhu L."/>
            <person name="Gill N."/>
            <person name="Joshi T."/>
            <person name="Libault M."/>
            <person name="Sethuraman A."/>
            <person name="Zhang X.-C."/>
            <person name="Shinozaki K."/>
            <person name="Nguyen H.T."/>
            <person name="Wing R.A."/>
            <person name="Cregan P."/>
            <person name="Specht J."/>
            <person name="Grimwood J."/>
            <person name="Rokhsar D."/>
            <person name="Stacey G."/>
            <person name="Shoemaker R.C."/>
            <person name="Jackson S.A."/>
        </authorList>
    </citation>
    <scope>NUCLEOTIDE SEQUENCE</scope>
    <source>
        <strain evidence="3">cv. Williams 82</strain>
        <tissue evidence="2">Callus</tissue>
    </source>
</reference>
<dbReference type="GO" id="GO:0003676">
    <property type="term" value="F:nucleic acid binding"/>
    <property type="evidence" value="ECO:0007669"/>
    <property type="project" value="InterPro"/>
</dbReference>
<organism evidence="2">
    <name type="scientific">Glycine max</name>
    <name type="common">Soybean</name>
    <name type="synonym">Glycine hispida</name>
    <dbReference type="NCBI Taxonomy" id="3847"/>
    <lineage>
        <taxon>Eukaryota</taxon>
        <taxon>Viridiplantae</taxon>
        <taxon>Streptophyta</taxon>
        <taxon>Embryophyta</taxon>
        <taxon>Tracheophyta</taxon>
        <taxon>Spermatophyta</taxon>
        <taxon>Magnoliopsida</taxon>
        <taxon>eudicotyledons</taxon>
        <taxon>Gunneridae</taxon>
        <taxon>Pentapetalae</taxon>
        <taxon>rosids</taxon>
        <taxon>fabids</taxon>
        <taxon>Fabales</taxon>
        <taxon>Fabaceae</taxon>
        <taxon>Papilionoideae</taxon>
        <taxon>50 kb inversion clade</taxon>
        <taxon>NPAAA clade</taxon>
        <taxon>indigoferoid/millettioid clade</taxon>
        <taxon>Phaseoleae</taxon>
        <taxon>Glycine</taxon>
        <taxon>Glycine subgen. Soja</taxon>
    </lineage>
</organism>
<dbReference type="SUPFAM" id="SSF53098">
    <property type="entry name" value="Ribonuclease H-like"/>
    <property type="match status" value="1"/>
</dbReference>
<evidence type="ECO:0000259" key="1">
    <source>
        <dbReference type="Pfam" id="PF13456"/>
    </source>
</evidence>
<dbReference type="OMA" id="KCANWLI"/>
<dbReference type="InterPro" id="IPR044730">
    <property type="entry name" value="RNase_H-like_dom_plant"/>
</dbReference>
<gene>
    <name evidence="2" type="ORF">GLYMA_19G088900</name>
</gene>
<dbReference type="GO" id="GO:0004523">
    <property type="term" value="F:RNA-DNA hybrid ribonuclease activity"/>
    <property type="evidence" value="ECO:0007669"/>
    <property type="project" value="InterPro"/>
</dbReference>
<reference evidence="2" key="3">
    <citation type="submission" date="2018-07" db="EMBL/GenBank/DDBJ databases">
        <title>WGS assembly of Glycine max.</title>
        <authorList>
            <person name="Schmutz J."/>
            <person name="Cannon S."/>
            <person name="Schlueter J."/>
            <person name="Ma J."/>
            <person name="Mitros T."/>
            <person name="Nelson W."/>
            <person name="Hyten D."/>
            <person name="Song Q."/>
            <person name="Thelen J."/>
            <person name="Cheng J."/>
            <person name="Xu D."/>
            <person name="Hellsten U."/>
            <person name="May G."/>
            <person name="Yu Y."/>
            <person name="Sakurai T."/>
            <person name="Umezawa T."/>
            <person name="Bhattacharyya M."/>
            <person name="Sandhu D."/>
            <person name="Valliyodan B."/>
            <person name="Lindquist E."/>
            <person name="Peto M."/>
            <person name="Grant D."/>
            <person name="Shu S."/>
            <person name="Goodstein D."/>
            <person name="Barry K."/>
            <person name="Futrell-Griggs M."/>
            <person name="Abernathy B."/>
            <person name="Du J."/>
            <person name="Tian Z."/>
            <person name="Zhu L."/>
            <person name="Gill N."/>
            <person name="Joshi T."/>
            <person name="Libault M."/>
            <person name="Sethuraman A."/>
            <person name="Zhang X."/>
            <person name="Shinozaki K."/>
            <person name="Nguyen H."/>
            <person name="Wing R."/>
            <person name="Cregan P."/>
            <person name="Specht J."/>
            <person name="Grimwood J."/>
            <person name="Rokhsar D."/>
            <person name="Stacey G."/>
            <person name="Shoemaker R."/>
            <person name="Jackson S."/>
        </authorList>
    </citation>
    <scope>NUCLEOTIDE SEQUENCE</scope>
    <source>
        <tissue evidence="2">Callus</tissue>
    </source>
</reference>
<proteinExistence type="predicted"/>
<reference evidence="3" key="2">
    <citation type="submission" date="2018-02" db="UniProtKB">
        <authorList>
            <consortium name="EnsemblPlants"/>
        </authorList>
    </citation>
    <scope>IDENTIFICATION</scope>
    <source>
        <strain evidence="3">Williams 82</strain>
    </source>
</reference>
<feature type="domain" description="RNase H type-1" evidence="1">
    <location>
        <begin position="2"/>
        <end position="74"/>
    </location>
</feature>
<dbReference type="CDD" id="cd06222">
    <property type="entry name" value="RNase_H_like"/>
    <property type="match status" value="1"/>
</dbReference>
<name>A0A0R0EJN4_SOYBN</name>
<dbReference type="SMR" id="A0A0R0EJN4"/>
<dbReference type="PANTHER" id="PTHR34023:SF5">
    <property type="entry name" value="RNASE H TYPE-1 DOMAIN-CONTAINING PROTEIN"/>
    <property type="match status" value="1"/>
</dbReference>
<dbReference type="InParanoid" id="A0A0R0EJN4"/>
<evidence type="ECO:0000313" key="3">
    <source>
        <dbReference type="EnsemblPlants" id="KRG94495"/>
    </source>
</evidence>